<feature type="transmembrane region" description="Helical" evidence="10">
    <location>
        <begin position="384"/>
        <end position="402"/>
    </location>
</feature>
<feature type="region of interest" description="Disordered" evidence="9">
    <location>
        <begin position="496"/>
        <end position="522"/>
    </location>
</feature>
<dbReference type="FunFam" id="1.20.1740.10:FF:000008">
    <property type="entry name" value="large neutral amino acids transporter small subunit 2"/>
    <property type="match status" value="1"/>
</dbReference>
<dbReference type="InterPro" id="IPR050598">
    <property type="entry name" value="AminoAcid_Transporter"/>
</dbReference>
<keyword evidence="6 10" id="KW-1133">Transmembrane helix</keyword>
<keyword evidence="4 10" id="KW-0812">Transmembrane</keyword>
<feature type="transmembrane region" description="Helical" evidence="10">
    <location>
        <begin position="441"/>
        <end position="460"/>
    </location>
</feature>
<reference evidence="11" key="2">
    <citation type="submission" date="2025-08" db="UniProtKB">
        <authorList>
            <consortium name="Ensembl"/>
        </authorList>
    </citation>
    <scope>IDENTIFICATION</scope>
</reference>
<dbReference type="InterPro" id="IPR002293">
    <property type="entry name" value="AA/rel_permease1"/>
</dbReference>
<dbReference type="Gene3D" id="1.20.1740.10">
    <property type="entry name" value="Amino acid/polyamine transporter I"/>
    <property type="match status" value="2"/>
</dbReference>
<evidence type="ECO:0000256" key="6">
    <source>
        <dbReference type="ARBA" id="ARBA00022989"/>
    </source>
</evidence>
<feature type="transmembrane region" description="Helical" evidence="10">
    <location>
        <begin position="301"/>
        <end position="321"/>
    </location>
</feature>
<sequence length="522" mass="57157">MEKGARHRNNTEKNYPGGSESQEADSGGGGVALKKEIGLVSACAIIVGNIIGSGIFVSPKGVLENAGSVGLALIIWIVTGVITAVGALCYAELGVTIPKSGGDYSYVKDIFGGLAGFLRLWIAVLVIYPTNQAVIALTFSNYVLQPLFPTCFPPESGLRLLAPLFGLIIIMFWGVLNFSTRDLGLPGSDMCLSEQPPVRVSTGQYFWLEPKNAFDNFQEPDIGLIALAFLQGSFAYGGWNFLNYVTEELVDPYKNLPRAIFISIPLVTFVYVFANVAYITAMSPQELLASNAVAVTFGEKLLGVMAWIMPISVALSTFGGVNGSLFTSSRLFFAGAREGHLPSVLAMIHVKRCTPIPALLFTCISTLLMLVTSDIYTLINYVGFINYLFYGVTVAGQIVLRWKKPDINRPIKVSLLFPIIYLLFWAFLLVFSLWSEPVVCGIGLAIMVTGVPVYFLGIYWQHKPRCFNKFIELLTLVSQKMCVVVYPKEAEDLKMKDRNQNMEQQQPICQPPASKDKDAVGP</sequence>
<dbReference type="PANTHER" id="PTHR11785:SF113">
    <property type="entry name" value="LARGE NEUTRAL AMINO ACIDS TRANSPORTER SMALL SUBUNIT 2"/>
    <property type="match status" value="1"/>
</dbReference>
<organism evidence="11 12">
    <name type="scientific">Capra hircus</name>
    <name type="common">Goat</name>
    <dbReference type="NCBI Taxonomy" id="9925"/>
    <lineage>
        <taxon>Eukaryota</taxon>
        <taxon>Metazoa</taxon>
        <taxon>Chordata</taxon>
        <taxon>Craniata</taxon>
        <taxon>Vertebrata</taxon>
        <taxon>Euteleostomi</taxon>
        <taxon>Mammalia</taxon>
        <taxon>Eutheria</taxon>
        <taxon>Laurasiatheria</taxon>
        <taxon>Artiodactyla</taxon>
        <taxon>Ruminantia</taxon>
        <taxon>Pecora</taxon>
        <taxon>Bovidae</taxon>
        <taxon>Caprinae</taxon>
        <taxon>Capra</taxon>
    </lineage>
</organism>
<evidence type="ECO:0000256" key="7">
    <source>
        <dbReference type="ARBA" id="ARBA00023136"/>
    </source>
</evidence>
<feature type="transmembrane region" description="Helical" evidence="10">
    <location>
        <begin position="260"/>
        <end position="281"/>
    </location>
</feature>
<reference evidence="11" key="3">
    <citation type="submission" date="2025-09" db="UniProtKB">
        <authorList>
            <consortium name="Ensembl"/>
        </authorList>
    </citation>
    <scope>IDENTIFICATION</scope>
</reference>
<keyword evidence="5" id="KW-0029">Amino-acid transport</keyword>
<proteinExistence type="predicted"/>
<dbReference type="GeneTree" id="ENSGT00940000158278"/>
<protein>
    <submittedName>
        <fullName evidence="11">Solute carrier family 7 member 8</fullName>
    </submittedName>
</protein>
<feature type="transmembrane region" description="Helical" evidence="10">
    <location>
        <begin position="37"/>
        <end position="57"/>
    </location>
</feature>
<evidence type="ECO:0000256" key="10">
    <source>
        <dbReference type="SAM" id="Phobius"/>
    </source>
</evidence>
<dbReference type="Ensembl" id="ENSCHIT00000010037.1">
    <property type="protein sequence ID" value="ENSCHIP00000003298.1"/>
    <property type="gene ID" value="ENSCHIG00000007220.1"/>
</dbReference>
<gene>
    <name evidence="11" type="primary">SLC7A8</name>
</gene>
<evidence type="ECO:0000313" key="11">
    <source>
        <dbReference type="Ensembl" id="ENSCHIP00000003298.1"/>
    </source>
</evidence>
<name>A0A452DTZ7_CAPHI</name>
<accession>A0A452DTZ7</accession>
<evidence type="ECO:0000256" key="4">
    <source>
        <dbReference type="ARBA" id="ARBA00022692"/>
    </source>
</evidence>
<evidence type="ECO:0000256" key="1">
    <source>
        <dbReference type="ARBA" id="ARBA00004651"/>
    </source>
</evidence>
<comment type="subcellular location">
    <subcellularLocation>
        <location evidence="1">Cell membrane</location>
        <topology evidence="1">Multi-pass membrane protein</topology>
    </subcellularLocation>
</comment>
<keyword evidence="12" id="KW-1185">Reference proteome</keyword>
<feature type="transmembrane region" description="Helical" evidence="10">
    <location>
        <begin position="356"/>
        <end position="378"/>
    </location>
</feature>
<evidence type="ECO:0000256" key="3">
    <source>
        <dbReference type="ARBA" id="ARBA00022475"/>
    </source>
</evidence>
<keyword evidence="3" id="KW-1003">Cell membrane</keyword>
<keyword evidence="2" id="KW-0813">Transport</keyword>
<feature type="transmembrane region" description="Helical" evidence="10">
    <location>
        <begin position="414"/>
        <end position="435"/>
    </location>
</feature>
<dbReference type="GO" id="GO:0005886">
    <property type="term" value="C:plasma membrane"/>
    <property type="evidence" value="ECO:0007669"/>
    <property type="project" value="UniProtKB-SubCell"/>
</dbReference>
<dbReference type="Proteomes" id="UP000291000">
    <property type="component" value="Chromosome 10"/>
</dbReference>
<keyword evidence="7 10" id="KW-0472">Membrane</keyword>
<dbReference type="PANTHER" id="PTHR11785">
    <property type="entry name" value="AMINO ACID TRANSPORTER"/>
    <property type="match status" value="1"/>
</dbReference>
<dbReference type="EMBL" id="LWLT01000010">
    <property type="status" value="NOT_ANNOTATED_CDS"/>
    <property type="molecule type" value="Genomic_DNA"/>
</dbReference>
<keyword evidence="8" id="KW-1015">Disulfide bond</keyword>
<dbReference type="Pfam" id="PF13520">
    <property type="entry name" value="AA_permease_2"/>
    <property type="match status" value="1"/>
</dbReference>
<evidence type="ECO:0000313" key="12">
    <source>
        <dbReference type="Proteomes" id="UP000291000"/>
    </source>
</evidence>
<feature type="region of interest" description="Disordered" evidence="9">
    <location>
        <begin position="1"/>
        <end position="27"/>
    </location>
</feature>
<dbReference type="GO" id="GO:0015179">
    <property type="term" value="F:L-amino acid transmembrane transporter activity"/>
    <property type="evidence" value="ECO:0007669"/>
    <property type="project" value="TreeGrafter"/>
</dbReference>
<feature type="transmembrane region" description="Helical" evidence="10">
    <location>
        <begin position="69"/>
        <end position="90"/>
    </location>
</feature>
<dbReference type="AlphaFoldDB" id="A0A452DTZ7"/>
<evidence type="ECO:0000256" key="2">
    <source>
        <dbReference type="ARBA" id="ARBA00022448"/>
    </source>
</evidence>
<evidence type="ECO:0000256" key="9">
    <source>
        <dbReference type="SAM" id="MobiDB-lite"/>
    </source>
</evidence>
<dbReference type="PIRSF" id="PIRSF006060">
    <property type="entry name" value="AA_transporter"/>
    <property type="match status" value="1"/>
</dbReference>
<feature type="transmembrane region" description="Helical" evidence="10">
    <location>
        <begin position="110"/>
        <end position="128"/>
    </location>
</feature>
<evidence type="ECO:0000256" key="8">
    <source>
        <dbReference type="ARBA" id="ARBA00023157"/>
    </source>
</evidence>
<feature type="transmembrane region" description="Helical" evidence="10">
    <location>
        <begin position="160"/>
        <end position="180"/>
    </location>
</feature>
<dbReference type="GO" id="GO:0015175">
    <property type="term" value="F:neutral L-amino acid transmembrane transporter activity"/>
    <property type="evidence" value="ECO:0007669"/>
    <property type="project" value="TreeGrafter"/>
</dbReference>
<reference evidence="11 12" key="1">
    <citation type="submission" date="2016-04" db="EMBL/GenBank/DDBJ databases">
        <title>Polished mammalian reference genomes with single-molecule sequencing and chromosome conformation capture applied to the Capra hircus genome.</title>
        <authorList>
            <person name="Bickhart D.M."/>
            <person name="Koren S."/>
            <person name="Rosen B."/>
            <person name="Hastie A."/>
            <person name="Liachko I."/>
            <person name="Sullivan S.T."/>
            <person name="Burton J."/>
            <person name="Sayre B.L."/>
            <person name="Huson H.J."/>
            <person name="Lee J."/>
            <person name="Lam E."/>
            <person name="Kelley C.M."/>
            <person name="Hutchison J.L."/>
            <person name="Zhou Y."/>
            <person name="Sun J."/>
            <person name="Crisa A."/>
            <person name="Schwartz J.C."/>
            <person name="Hammond J.A."/>
            <person name="Schroeder S.G."/>
            <person name="Liu G.E."/>
            <person name="Dunham M."/>
            <person name="Shendure J."/>
            <person name="Sonstegard T.S."/>
            <person name="Phillippy A.M."/>
            <person name="Van Tassell C.P."/>
            <person name="Smith T.P."/>
        </authorList>
    </citation>
    <scope>NUCLEOTIDE SEQUENCE [LARGE SCALE GENOMIC DNA]</scope>
</reference>
<dbReference type="Bgee" id="ENSCHIG00000007220">
    <property type="expression patterns" value="Expressed in adult mammalian kidney and 14 other cell types or tissues"/>
</dbReference>
<evidence type="ECO:0000256" key="5">
    <source>
        <dbReference type="ARBA" id="ARBA00022970"/>
    </source>
</evidence>